<sequence length="339" mass="38985">MFVPTQREKDAEAVAVKIRWKTTNANRDVDFAAKATRPETENVMQSTGLLTLSRNASGNRGDKRRMKHSRLRRRQEENEIFKAESHYRQGQDFALLEGEARGRPRCRYRSRAHSRSRHTEPQPTCGARANTRPRFRSRSIVKTGPATMRALGNRLWGARAGRDCHYYREGGHEIFIQIQKRLVQLENDNARYMHVIKELREENAKLKQELARKDIIVQCAENTEEVQVGEKTASIPAKRRAIEVDPAQAGSKTQNSEDKIRKRQDRLKAQVEEGIKTLRKEIEEGKNTSKNEMEGMLSQLINAMQQITSTMQQIQLQLTALQMRVETVERRLPASNCGP</sequence>
<feature type="region of interest" description="Disordered" evidence="2">
    <location>
        <begin position="54"/>
        <end position="73"/>
    </location>
</feature>
<name>A0A9J6D8W6_RHIMP</name>
<reference evidence="3" key="1">
    <citation type="journal article" date="2020" name="Cell">
        <title>Large-Scale Comparative Analyses of Tick Genomes Elucidate Their Genetic Diversity and Vector Capacities.</title>
        <authorList>
            <consortium name="Tick Genome and Microbiome Consortium (TIGMIC)"/>
            <person name="Jia N."/>
            <person name="Wang J."/>
            <person name="Shi W."/>
            <person name="Du L."/>
            <person name="Sun Y."/>
            <person name="Zhan W."/>
            <person name="Jiang J.F."/>
            <person name="Wang Q."/>
            <person name="Zhang B."/>
            <person name="Ji P."/>
            <person name="Bell-Sakyi L."/>
            <person name="Cui X.M."/>
            <person name="Yuan T.T."/>
            <person name="Jiang B.G."/>
            <person name="Yang W.F."/>
            <person name="Lam T.T."/>
            <person name="Chang Q.C."/>
            <person name="Ding S.J."/>
            <person name="Wang X.J."/>
            <person name="Zhu J.G."/>
            <person name="Ruan X.D."/>
            <person name="Zhao L."/>
            <person name="Wei J.T."/>
            <person name="Ye R.Z."/>
            <person name="Que T.C."/>
            <person name="Du C.H."/>
            <person name="Zhou Y.H."/>
            <person name="Cheng J.X."/>
            <person name="Dai P.F."/>
            <person name="Guo W.B."/>
            <person name="Han X.H."/>
            <person name="Huang E.J."/>
            <person name="Li L.F."/>
            <person name="Wei W."/>
            <person name="Gao Y.C."/>
            <person name="Liu J.Z."/>
            <person name="Shao H.Z."/>
            <person name="Wang X."/>
            <person name="Wang C.C."/>
            <person name="Yang T.C."/>
            <person name="Huo Q.B."/>
            <person name="Li W."/>
            <person name="Chen H.Y."/>
            <person name="Chen S.E."/>
            <person name="Zhou L.G."/>
            <person name="Ni X.B."/>
            <person name="Tian J.H."/>
            <person name="Sheng Y."/>
            <person name="Liu T."/>
            <person name="Pan Y.S."/>
            <person name="Xia L.Y."/>
            <person name="Li J."/>
            <person name="Zhao F."/>
            <person name="Cao W.C."/>
        </authorList>
    </citation>
    <scope>NUCLEOTIDE SEQUENCE</scope>
    <source>
        <strain evidence="3">Rmic-2018</strain>
    </source>
</reference>
<feature type="coiled-coil region" evidence="1">
    <location>
        <begin position="182"/>
        <end position="216"/>
    </location>
</feature>
<feature type="region of interest" description="Disordered" evidence="2">
    <location>
        <begin position="245"/>
        <end position="266"/>
    </location>
</feature>
<feature type="compositionally biased region" description="Basic and acidic residues" evidence="2">
    <location>
        <begin position="255"/>
        <end position="266"/>
    </location>
</feature>
<feature type="coiled-coil region" evidence="1">
    <location>
        <begin position="268"/>
        <end position="331"/>
    </location>
</feature>
<protein>
    <submittedName>
        <fullName evidence="3">Uncharacterized protein</fullName>
    </submittedName>
</protein>
<reference evidence="3" key="2">
    <citation type="submission" date="2021-09" db="EMBL/GenBank/DDBJ databases">
        <authorList>
            <person name="Jia N."/>
            <person name="Wang J."/>
            <person name="Shi W."/>
            <person name="Du L."/>
            <person name="Sun Y."/>
            <person name="Zhan W."/>
            <person name="Jiang J."/>
            <person name="Wang Q."/>
            <person name="Zhang B."/>
            <person name="Ji P."/>
            <person name="Sakyi L.B."/>
            <person name="Cui X."/>
            <person name="Yuan T."/>
            <person name="Jiang B."/>
            <person name="Yang W."/>
            <person name="Lam T.T.-Y."/>
            <person name="Chang Q."/>
            <person name="Ding S."/>
            <person name="Wang X."/>
            <person name="Zhu J."/>
            <person name="Ruan X."/>
            <person name="Zhao L."/>
            <person name="Wei J."/>
            <person name="Que T."/>
            <person name="Du C."/>
            <person name="Cheng J."/>
            <person name="Dai P."/>
            <person name="Han X."/>
            <person name="Huang E."/>
            <person name="Gao Y."/>
            <person name="Liu J."/>
            <person name="Shao H."/>
            <person name="Ye R."/>
            <person name="Li L."/>
            <person name="Wei W."/>
            <person name="Wang X."/>
            <person name="Wang C."/>
            <person name="Huo Q."/>
            <person name="Li W."/>
            <person name="Guo W."/>
            <person name="Chen H."/>
            <person name="Chen S."/>
            <person name="Zhou L."/>
            <person name="Zhou L."/>
            <person name="Ni X."/>
            <person name="Tian J."/>
            <person name="Zhou Y."/>
            <person name="Sheng Y."/>
            <person name="Liu T."/>
            <person name="Pan Y."/>
            <person name="Xia L."/>
            <person name="Li J."/>
            <person name="Zhao F."/>
            <person name="Cao W."/>
        </authorList>
    </citation>
    <scope>NUCLEOTIDE SEQUENCE</scope>
    <source>
        <strain evidence="3">Rmic-2018</strain>
        <tissue evidence="3">Larvae</tissue>
    </source>
</reference>
<dbReference type="Proteomes" id="UP000821866">
    <property type="component" value="Chromosome 8"/>
</dbReference>
<comment type="caution">
    <text evidence="3">The sequence shown here is derived from an EMBL/GenBank/DDBJ whole genome shotgun (WGS) entry which is preliminary data.</text>
</comment>
<feature type="compositionally biased region" description="Basic residues" evidence="2">
    <location>
        <begin position="62"/>
        <end position="73"/>
    </location>
</feature>
<evidence type="ECO:0000313" key="3">
    <source>
        <dbReference type="EMBL" id="KAH8018458.1"/>
    </source>
</evidence>
<feature type="region of interest" description="Disordered" evidence="2">
    <location>
        <begin position="108"/>
        <end position="133"/>
    </location>
</feature>
<dbReference type="VEuPathDB" id="VectorBase:LOC119187228"/>
<evidence type="ECO:0000256" key="1">
    <source>
        <dbReference type="SAM" id="Coils"/>
    </source>
</evidence>
<evidence type="ECO:0000313" key="4">
    <source>
        <dbReference type="Proteomes" id="UP000821866"/>
    </source>
</evidence>
<gene>
    <name evidence="3" type="ORF">HPB51_006990</name>
</gene>
<accession>A0A9J6D8W6</accession>
<keyword evidence="1" id="KW-0175">Coiled coil</keyword>
<evidence type="ECO:0000256" key="2">
    <source>
        <dbReference type="SAM" id="MobiDB-lite"/>
    </source>
</evidence>
<keyword evidence="4" id="KW-1185">Reference proteome</keyword>
<dbReference type="EMBL" id="JABSTU010000010">
    <property type="protein sequence ID" value="KAH8018458.1"/>
    <property type="molecule type" value="Genomic_DNA"/>
</dbReference>
<dbReference type="AlphaFoldDB" id="A0A9J6D8W6"/>
<organism evidence="3 4">
    <name type="scientific">Rhipicephalus microplus</name>
    <name type="common">Cattle tick</name>
    <name type="synonym">Boophilus microplus</name>
    <dbReference type="NCBI Taxonomy" id="6941"/>
    <lineage>
        <taxon>Eukaryota</taxon>
        <taxon>Metazoa</taxon>
        <taxon>Ecdysozoa</taxon>
        <taxon>Arthropoda</taxon>
        <taxon>Chelicerata</taxon>
        <taxon>Arachnida</taxon>
        <taxon>Acari</taxon>
        <taxon>Parasitiformes</taxon>
        <taxon>Ixodida</taxon>
        <taxon>Ixodoidea</taxon>
        <taxon>Ixodidae</taxon>
        <taxon>Rhipicephalinae</taxon>
        <taxon>Rhipicephalus</taxon>
        <taxon>Boophilus</taxon>
    </lineage>
</organism>
<proteinExistence type="predicted"/>